<dbReference type="EMBL" id="JAULSV010000003">
    <property type="protein sequence ID" value="KAK0649337.1"/>
    <property type="molecule type" value="Genomic_DNA"/>
</dbReference>
<feature type="transmembrane region" description="Helical" evidence="2">
    <location>
        <begin position="220"/>
        <end position="243"/>
    </location>
</feature>
<evidence type="ECO:0000256" key="3">
    <source>
        <dbReference type="SAM" id="SignalP"/>
    </source>
</evidence>
<keyword evidence="2" id="KW-0812">Transmembrane</keyword>
<feature type="chain" id="PRO_5041439098" evidence="3">
    <location>
        <begin position="25"/>
        <end position="385"/>
    </location>
</feature>
<evidence type="ECO:0000313" key="5">
    <source>
        <dbReference type="Proteomes" id="UP001174936"/>
    </source>
</evidence>
<keyword evidence="2" id="KW-0472">Membrane</keyword>
<feature type="region of interest" description="Disordered" evidence="1">
    <location>
        <begin position="344"/>
        <end position="385"/>
    </location>
</feature>
<protein>
    <submittedName>
        <fullName evidence="4">Uncharacterized protein</fullName>
    </submittedName>
</protein>
<keyword evidence="2" id="KW-1133">Transmembrane helix</keyword>
<reference evidence="4" key="1">
    <citation type="submission" date="2023-06" db="EMBL/GenBank/DDBJ databases">
        <title>Genome-scale phylogeny and comparative genomics of the fungal order Sordariales.</title>
        <authorList>
            <consortium name="Lawrence Berkeley National Laboratory"/>
            <person name="Hensen N."/>
            <person name="Bonometti L."/>
            <person name="Westerberg I."/>
            <person name="Brannstrom I.O."/>
            <person name="Guillou S."/>
            <person name="Cros-Aarteil S."/>
            <person name="Calhoun S."/>
            <person name="Haridas S."/>
            <person name="Kuo A."/>
            <person name="Mondo S."/>
            <person name="Pangilinan J."/>
            <person name="Riley R."/>
            <person name="Labutti K."/>
            <person name="Andreopoulos B."/>
            <person name="Lipzen A."/>
            <person name="Chen C."/>
            <person name="Yanf M."/>
            <person name="Daum C."/>
            <person name="Ng V."/>
            <person name="Clum A."/>
            <person name="Steindorff A."/>
            <person name="Ohm R."/>
            <person name="Martin F."/>
            <person name="Silar P."/>
            <person name="Natvig D."/>
            <person name="Lalanne C."/>
            <person name="Gautier V."/>
            <person name="Ament-Velasquez S.L."/>
            <person name="Kruys A."/>
            <person name="Hutchinson M.I."/>
            <person name="Powell A.J."/>
            <person name="Barry K."/>
            <person name="Miller A.N."/>
            <person name="Grigoriev I.V."/>
            <person name="Debuchy R."/>
            <person name="Gladieux P."/>
            <person name="Thoren M.H."/>
            <person name="Johannesson H."/>
        </authorList>
    </citation>
    <scope>NUCLEOTIDE SEQUENCE</scope>
    <source>
        <strain evidence="4">SMH2532-1</strain>
    </source>
</reference>
<organism evidence="4 5">
    <name type="scientific">Cercophora newfieldiana</name>
    <dbReference type="NCBI Taxonomy" id="92897"/>
    <lineage>
        <taxon>Eukaryota</taxon>
        <taxon>Fungi</taxon>
        <taxon>Dikarya</taxon>
        <taxon>Ascomycota</taxon>
        <taxon>Pezizomycotina</taxon>
        <taxon>Sordariomycetes</taxon>
        <taxon>Sordariomycetidae</taxon>
        <taxon>Sordariales</taxon>
        <taxon>Lasiosphaeriaceae</taxon>
        <taxon>Cercophora</taxon>
    </lineage>
</organism>
<sequence>MLKLATHSVGFIAILLLAPALAGASPPHLPLLDRGIQRRNGEHVVLADCRDANAVVSSQIAYFEGAPGKTPKDVSIVHTNPGEAALWINANTSGLFTDTGVTFTATIGPKVADGSFAGIGHNGYGGFACWQKYFNNLYEYGGTTCSQVYFCNHDPVPVGAATILNPPSTPTSGAETSSATGPTTLVPTVTGSGTGATTAVAVDPPSTTAPSSEGGLSQGALVGIIVAVVGVVLVSASLAFFFWTWRRYKGQQPAASSGRSGGCCGLFARREAPQPQPDPFAARSVPAAAMVPMSTYDVKRGPGMYEMDGVWYRAEMGDDNEKHELDATGGLGRGFDRDKKVVVPEGLGNTRPHTPQKNGSPEIYALTPGTSETAISEQKVRVRDL</sequence>
<comment type="caution">
    <text evidence="4">The sequence shown here is derived from an EMBL/GenBank/DDBJ whole genome shotgun (WGS) entry which is preliminary data.</text>
</comment>
<keyword evidence="5" id="KW-1185">Reference proteome</keyword>
<keyword evidence="3" id="KW-0732">Signal</keyword>
<evidence type="ECO:0000313" key="4">
    <source>
        <dbReference type="EMBL" id="KAK0649337.1"/>
    </source>
</evidence>
<proteinExistence type="predicted"/>
<gene>
    <name evidence="4" type="ORF">B0T16DRAFT_456762</name>
</gene>
<evidence type="ECO:0000256" key="2">
    <source>
        <dbReference type="SAM" id="Phobius"/>
    </source>
</evidence>
<evidence type="ECO:0000256" key="1">
    <source>
        <dbReference type="SAM" id="MobiDB-lite"/>
    </source>
</evidence>
<name>A0AA39YB22_9PEZI</name>
<feature type="signal peptide" evidence="3">
    <location>
        <begin position="1"/>
        <end position="24"/>
    </location>
</feature>
<accession>A0AA39YB22</accession>
<dbReference type="Proteomes" id="UP001174936">
    <property type="component" value="Unassembled WGS sequence"/>
</dbReference>
<dbReference type="AlphaFoldDB" id="A0AA39YB22"/>